<gene>
    <name evidence="1" type="ORF">MBAV_006325</name>
</gene>
<protein>
    <submittedName>
        <fullName evidence="1">Uncharacterized protein</fullName>
    </submittedName>
</protein>
<accession>A0A0F3GLC3</accession>
<evidence type="ECO:0000313" key="2">
    <source>
        <dbReference type="Proteomes" id="UP000033423"/>
    </source>
</evidence>
<dbReference type="Proteomes" id="UP000033423">
    <property type="component" value="Unassembled WGS sequence"/>
</dbReference>
<dbReference type="EMBL" id="LACI01002670">
    <property type="protein sequence ID" value="KJU81483.1"/>
    <property type="molecule type" value="Genomic_DNA"/>
</dbReference>
<keyword evidence="2" id="KW-1185">Reference proteome</keyword>
<name>A0A0F3GLC3_9BACT</name>
<evidence type="ECO:0000313" key="1">
    <source>
        <dbReference type="EMBL" id="KJU81483.1"/>
    </source>
</evidence>
<proteinExistence type="predicted"/>
<sequence length="50" mass="6121">MFIQISWAMFFILPLTLFYKKVYRWFSPTFSSLIKKMMPWSRTEYAACLT</sequence>
<organism evidence="1 2">
    <name type="scientific">Candidatus Magnetobacterium bavaricum</name>
    <dbReference type="NCBI Taxonomy" id="29290"/>
    <lineage>
        <taxon>Bacteria</taxon>
        <taxon>Pseudomonadati</taxon>
        <taxon>Nitrospirota</taxon>
        <taxon>Thermodesulfovibrionia</taxon>
        <taxon>Thermodesulfovibrionales</taxon>
        <taxon>Candidatus Magnetobacteriaceae</taxon>
        <taxon>Candidatus Magnetobacterium</taxon>
    </lineage>
</organism>
<dbReference type="AlphaFoldDB" id="A0A0F3GLC3"/>
<reference evidence="1 2" key="1">
    <citation type="submission" date="2015-02" db="EMBL/GenBank/DDBJ databases">
        <title>Single-cell genomics of uncultivated deep-branching MTB reveals a conserved set of magnetosome genes.</title>
        <authorList>
            <person name="Kolinko S."/>
            <person name="Richter M."/>
            <person name="Glockner F.O."/>
            <person name="Brachmann A."/>
            <person name="Schuler D."/>
        </authorList>
    </citation>
    <scope>NUCLEOTIDE SEQUENCE [LARGE SCALE GENOMIC DNA]</scope>
    <source>
        <strain evidence="1">TM-1</strain>
    </source>
</reference>
<comment type="caution">
    <text evidence="1">The sequence shown here is derived from an EMBL/GenBank/DDBJ whole genome shotgun (WGS) entry which is preliminary data.</text>
</comment>